<sequence length="324" mass="34656">MTAAPLYPLAGRRVFVAGHAGMVGAALVRRLAREDCEVLTAPRAQLDLADARAVAAYFADRRPQAVFLAAARVGGIEANRTRPADFLCDNLAIQLAVIHEAWRAGVEKLMVLGSSCIYPRDAPQPIREEALLSGPLEPTNEAYAVAKIAGLKMAQAYRRQHGADFIAAQPTNLYGPGDNYDPTGSHVLPALIRRAAEAADAGRPLEVWGSGAPLREFLHADDLADALVFVMERWSQDLPINIGSGEEISIRGLAALCAEAAALPGSRPPPLVFDASKPDGTPRKLVDRSRLLALGWDGARPLAEGVAQAMRDWRAGREPRRGAA</sequence>
<keyword evidence="5" id="KW-0511">Multifunctional enzyme</keyword>
<name>A0A1I3DXD0_9RHOB</name>
<feature type="site" description="Important for catalytic activity" evidence="5">
    <location>
        <position position="116"/>
    </location>
</feature>
<evidence type="ECO:0000256" key="5">
    <source>
        <dbReference type="HAMAP-Rule" id="MF_00956"/>
    </source>
</evidence>
<feature type="binding site" evidence="5">
    <location>
        <position position="147"/>
    </location>
    <ligand>
        <name>NADP(+)</name>
        <dbReference type="ChEBI" id="CHEBI:58349"/>
    </ligand>
</feature>
<evidence type="ECO:0000256" key="4">
    <source>
        <dbReference type="ARBA" id="ARBA00023235"/>
    </source>
</evidence>
<gene>
    <name evidence="5" type="primary">fcl</name>
    <name evidence="7" type="ORF">SAMN05216258_10362</name>
</gene>
<keyword evidence="3 5" id="KW-0560">Oxidoreductase</keyword>
<evidence type="ECO:0000256" key="3">
    <source>
        <dbReference type="ARBA" id="ARBA00023002"/>
    </source>
</evidence>
<evidence type="ECO:0000256" key="1">
    <source>
        <dbReference type="ARBA" id="ARBA00005959"/>
    </source>
</evidence>
<dbReference type="GO" id="GO:0016853">
    <property type="term" value="F:isomerase activity"/>
    <property type="evidence" value="ECO:0007669"/>
    <property type="project" value="UniProtKB-KW"/>
</dbReference>
<dbReference type="GO" id="GO:0042351">
    <property type="term" value="P:'de novo' GDP-L-fucose biosynthetic process"/>
    <property type="evidence" value="ECO:0007669"/>
    <property type="project" value="UniProtKB-UniRule"/>
</dbReference>
<reference evidence="7 8" key="1">
    <citation type="submission" date="2016-10" db="EMBL/GenBank/DDBJ databases">
        <authorList>
            <person name="de Groot N.N."/>
        </authorList>
    </citation>
    <scope>NUCLEOTIDE SEQUENCE [LARGE SCALE GENOMIC DNA]</scope>
    <source>
        <strain evidence="7 8">CGMCC 1.11030</strain>
    </source>
</reference>
<feature type="binding site" evidence="5">
    <location>
        <begin position="170"/>
        <end position="173"/>
    </location>
    <ligand>
        <name>NADP(+)</name>
        <dbReference type="ChEBI" id="CHEBI:58349"/>
    </ligand>
</feature>
<dbReference type="UniPathway" id="UPA00128">
    <property type="reaction ID" value="UER00191"/>
</dbReference>
<dbReference type="AlphaFoldDB" id="A0A1I3DXD0"/>
<feature type="binding site" evidence="5">
    <location>
        <position position="194"/>
    </location>
    <ligand>
        <name>substrate</name>
    </ligand>
</feature>
<accession>A0A1I3DXD0</accession>
<dbReference type="GO" id="GO:0050577">
    <property type="term" value="F:GDP-L-fucose synthase activity"/>
    <property type="evidence" value="ECO:0007669"/>
    <property type="project" value="UniProtKB-UniRule"/>
</dbReference>
<dbReference type="STRING" id="1114924.SAMN05216258_10362"/>
<organism evidence="7 8">
    <name type="scientific">Albimonas pacifica</name>
    <dbReference type="NCBI Taxonomy" id="1114924"/>
    <lineage>
        <taxon>Bacteria</taxon>
        <taxon>Pseudomonadati</taxon>
        <taxon>Pseudomonadota</taxon>
        <taxon>Alphaproteobacteria</taxon>
        <taxon>Rhodobacterales</taxon>
        <taxon>Paracoccaceae</taxon>
        <taxon>Albimonas</taxon>
    </lineage>
</organism>
<feature type="site" description="Important for catalytic activity" evidence="5">
    <location>
        <position position="114"/>
    </location>
</feature>
<feature type="binding site" evidence="5">
    <location>
        <position position="215"/>
    </location>
    <ligand>
        <name>substrate</name>
    </ligand>
</feature>
<dbReference type="PANTHER" id="PTHR43238">
    <property type="entry name" value="GDP-L-FUCOSE SYNTHASE"/>
    <property type="match status" value="1"/>
</dbReference>
<dbReference type="EMBL" id="FOQH01000003">
    <property type="protein sequence ID" value="SFH91293.1"/>
    <property type="molecule type" value="Genomic_DNA"/>
</dbReference>
<feature type="active site" description="Proton donor/acceptor" evidence="5">
    <location>
        <position position="143"/>
    </location>
</feature>
<dbReference type="InterPro" id="IPR001509">
    <property type="entry name" value="Epimerase_deHydtase"/>
</dbReference>
<feature type="binding site" evidence="5">
    <location>
        <position position="186"/>
    </location>
    <ligand>
        <name>NADP(+)</name>
        <dbReference type="ChEBI" id="CHEBI:58349"/>
    </ligand>
</feature>
<dbReference type="PANTHER" id="PTHR43238:SF1">
    <property type="entry name" value="GDP-L-FUCOSE SYNTHASE"/>
    <property type="match status" value="1"/>
</dbReference>
<dbReference type="Gene3D" id="3.40.50.720">
    <property type="entry name" value="NAD(P)-binding Rossmann-like Domain"/>
    <property type="match status" value="1"/>
</dbReference>
<evidence type="ECO:0000313" key="7">
    <source>
        <dbReference type="EMBL" id="SFH91293.1"/>
    </source>
</evidence>
<dbReference type="OrthoDB" id="9811425at2"/>
<keyword evidence="4 5" id="KW-0413">Isomerase</keyword>
<dbReference type="GO" id="GO:0070401">
    <property type="term" value="F:NADP+ binding"/>
    <property type="evidence" value="ECO:0007669"/>
    <property type="project" value="UniProtKB-UniRule"/>
</dbReference>
<dbReference type="CDD" id="cd05239">
    <property type="entry name" value="GDP_FS_SDR_e"/>
    <property type="match status" value="1"/>
</dbReference>
<feature type="binding site" evidence="5">
    <location>
        <begin position="18"/>
        <end position="24"/>
    </location>
    <ligand>
        <name>NADP(+)</name>
        <dbReference type="ChEBI" id="CHEBI:58349"/>
    </ligand>
</feature>
<comment type="catalytic activity">
    <reaction evidence="5">
        <text>GDP-beta-L-fucose + NADP(+) = GDP-4-dehydro-alpha-D-rhamnose + NADPH + H(+)</text>
        <dbReference type="Rhea" id="RHEA:18885"/>
        <dbReference type="ChEBI" id="CHEBI:15378"/>
        <dbReference type="ChEBI" id="CHEBI:57273"/>
        <dbReference type="ChEBI" id="CHEBI:57783"/>
        <dbReference type="ChEBI" id="CHEBI:57964"/>
        <dbReference type="ChEBI" id="CHEBI:58349"/>
        <dbReference type="EC" id="1.1.1.271"/>
    </reaction>
</comment>
<dbReference type="RefSeq" id="WP_092858872.1">
    <property type="nucleotide sequence ID" value="NZ_FOQH01000003.1"/>
</dbReference>
<dbReference type="InterPro" id="IPR036291">
    <property type="entry name" value="NAD(P)-bd_dom_sf"/>
</dbReference>
<dbReference type="Gene3D" id="3.90.25.10">
    <property type="entry name" value="UDP-galactose 4-epimerase, domain 1"/>
    <property type="match status" value="1"/>
</dbReference>
<feature type="binding site" evidence="5">
    <location>
        <position position="208"/>
    </location>
    <ligand>
        <name>substrate</name>
    </ligand>
</feature>
<feature type="domain" description="NAD-dependent epimerase/dehydratase" evidence="6">
    <location>
        <begin position="14"/>
        <end position="243"/>
    </location>
</feature>
<dbReference type="InterPro" id="IPR028614">
    <property type="entry name" value="GDP_fucose/colitose_synth"/>
</dbReference>
<feature type="binding site" evidence="5">
    <location>
        <position position="279"/>
    </location>
    <ligand>
        <name>substrate</name>
    </ligand>
</feature>
<comment type="similarity">
    <text evidence="1 5">Belongs to the NAD(P)-dependent epimerase/dehydratase family. Fucose synthase subfamily.</text>
</comment>
<dbReference type="SUPFAM" id="SSF51735">
    <property type="entry name" value="NAD(P)-binding Rossmann-fold domains"/>
    <property type="match status" value="1"/>
</dbReference>
<dbReference type="EC" id="1.1.1.271" evidence="5"/>
<keyword evidence="2 5" id="KW-0521">NADP</keyword>
<comment type="pathway">
    <text evidence="5">Nucleotide-sugar biosynthesis; GDP-L-fucose biosynthesis via de novo pathway; GDP-L-fucose from GDP-alpha-D-mannose: step 2/2.</text>
</comment>
<comment type="function">
    <text evidence="5">Catalyzes the two-step NADP-dependent conversion of GDP-4-dehydro-6-deoxy-D-mannose to GDP-fucose, involving an epimerase and a reductase reaction.</text>
</comment>
<dbReference type="HAMAP" id="MF_00956">
    <property type="entry name" value="GDP_fucose_synth"/>
    <property type="match status" value="1"/>
</dbReference>
<proteinExistence type="inferred from homology"/>
<evidence type="ECO:0000313" key="8">
    <source>
        <dbReference type="Proteomes" id="UP000199377"/>
    </source>
</evidence>
<evidence type="ECO:0000259" key="6">
    <source>
        <dbReference type="Pfam" id="PF01370"/>
    </source>
</evidence>
<dbReference type="Proteomes" id="UP000199377">
    <property type="component" value="Unassembled WGS sequence"/>
</dbReference>
<keyword evidence="8" id="KW-1185">Reference proteome</keyword>
<feature type="binding site" evidence="5">
    <location>
        <begin position="112"/>
        <end position="115"/>
    </location>
    <ligand>
        <name>NADP(+)</name>
        <dbReference type="ChEBI" id="CHEBI:58349"/>
    </ligand>
</feature>
<evidence type="ECO:0000256" key="2">
    <source>
        <dbReference type="ARBA" id="ARBA00022857"/>
    </source>
</evidence>
<protein>
    <recommendedName>
        <fullName evidence="5">GDP-L-fucose synthase</fullName>
        <ecNumber evidence="5">1.1.1.271</ecNumber>
    </recommendedName>
    <alternativeName>
        <fullName evidence="5">GDP-4-keto-6-deoxy-D-mannose-3,5-epimerase-4-reductase</fullName>
    </alternativeName>
</protein>
<dbReference type="Pfam" id="PF01370">
    <property type="entry name" value="Epimerase"/>
    <property type="match status" value="1"/>
</dbReference>